<name>A0ABT2U8I0_9BACL</name>
<evidence type="ECO:0000256" key="3">
    <source>
        <dbReference type="ARBA" id="ARBA00022741"/>
    </source>
</evidence>
<dbReference type="Pfam" id="PF07724">
    <property type="entry name" value="AAA_2"/>
    <property type="match status" value="1"/>
</dbReference>
<evidence type="ECO:0000256" key="2">
    <source>
        <dbReference type="ARBA" id="ARBA00022737"/>
    </source>
</evidence>
<dbReference type="InterPro" id="IPR003593">
    <property type="entry name" value="AAA+_ATPase"/>
</dbReference>
<keyword evidence="13" id="KW-1185">Reference proteome</keyword>
<dbReference type="PROSITE" id="PS51903">
    <property type="entry name" value="CLP_R"/>
    <property type="match status" value="1"/>
</dbReference>
<dbReference type="EMBL" id="JAOQIO010000007">
    <property type="protein sequence ID" value="MCU6790885.1"/>
    <property type="molecule type" value="Genomic_DNA"/>
</dbReference>
<comment type="subcellular location">
    <subcellularLocation>
        <location evidence="10">Cytoplasm</location>
    </subcellularLocation>
</comment>
<evidence type="ECO:0000256" key="6">
    <source>
        <dbReference type="ARBA" id="ARBA00023186"/>
    </source>
</evidence>
<dbReference type="Pfam" id="PF10431">
    <property type="entry name" value="ClpB_D2-small"/>
    <property type="match status" value="1"/>
</dbReference>
<dbReference type="CDD" id="cd19499">
    <property type="entry name" value="RecA-like_ClpB_Hsp104-like"/>
    <property type="match status" value="1"/>
</dbReference>
<dbReference type="InterPro" id="IPR004176">
    <property type="entry name" value="Clp_R_N"/>
</dbReference>
<evidence type="ECO:0000256" key="9">
    <source>
        <dbReference type="RuleBase" id="RU004432"/>
    </source>
</evidence>
<dbReference type="Pfam" id="PF00004">
    <property type="entry name" value="AAA"/>
    <property type="match status" value="1"/>
</dbReference>
<comment type="caution">
    <text evidence="12">The sequence shown here is derived from an EMBL/GenBank/DDBJ whole genome shotgun (WGS) entry which is preliminary data.</text>
</comment>
<evidence type="ECO:0000256" key="4">
    <source>
        <dbReference type="ARBA" id="ARBA00022840"/>
    </source>
</evidence>
<comment type="function">
    <text evidence="10">Part of a stress-induced multi-chaperone system, it is involved in the recovery of the cell from heat-induced damage, in cooperation with DnaK, DnaJ and GrpE.</text>
</comment>
<dbReference type="Gene3D" id="1.10.1780.10">
    <property type="entry name" value="Clp, N-terminal domain"/>
    <property type="match status" value="1"/>
</dbReference>
<evidence type="ECO:0000256" key="10">
    <source>
        <dbReference type="RuleBase" id="RU362034"/>
    </source>
</evidence>
<dbReference type="InterPro" id="IPR003959">
    <property type="entry name" value="ATPase_AAA_core"/>
</dbReference>
<dbReference type="Pfam" id="PF02861">
    <property type="entry name" value="Clp_N"/>
    <property type="match status" value="1"/>
</dbReference>
<evidence type="ECO:0000313" key="12">
    <source>
        <dbReference type="EMBL" id="MCU6790885.1"/>
    </source>
</evidence>
<dbReference type="InterPro" id="IPR027417">
    <property type="entry name" value="P-loop_NTPase"/>
</dbReference>
<dbReference type="RefSeq" id="WP_262682417.1">
    <property type="nucleotide sequence ID" value="NZ_JAOQIO010000007.1"/>
</dbReference>
<dbReference type="InterPro" id="IPR017730">
    <property type="entry name" value="Chaperonin_ClpB"/>
</dbReference>
<evidence type="ECO:0000256" key="7">
    <source>
        <dbReference type="ARBA" id="ARBA00026057"/>
    </source>
</evidence>
<evidence type="ECO:0000313" key="13">
    <source>
        <dbReference type="Proteomes" id="UP001652445"/>
    </source>
</evidence>
<dbReference type="InterPro" id="IPR041546">
    <property type="entry name" value="ClpA/ClpB_AAA_lid"/>
</dbReference>
<organism evidence="12 13">
    <name type="scientific">Paenibacillus baimaensis</name>
    <dbReference type="NCBI Taxonomy" id="2982185"/>
    <lineage>
        <taxon>Bacteria</taxon>
        <taxon>Bacillati</taxon>
        <taxon>Bacillota</taxon>
        <taxon>Bacilli</taxon>
        <taxon>Bacillales</taxon>
        <taxon>Paenibacillaceae</taxon>
        <taxon>Paenibacillus</taxon>
    </lineage>
</organism>
<dbReference type="SMART" id="SM00382">
    <property type="entry name" value="AAA"/>
    <property type="match status" value="2"/>
</dbReference>
<dbReference type="CDD" id="cd00009">
    <property type="entry name" value="AAA"/>
    <property type="match status" value="1"/>
</dbReference>
<keyword evidence="6 9" id="KW-0143">Chaperone</keyword>
<dbReference type="InterPro" id="IPR018368">
    <property type="entry name" value="ClpA/B_CS1"/>
</dbReference>
<evidence type="ECO:0000256" key="1">
    <source>
        <dbReference type="ARBA" id="ARBA00008675"/>
    </source>
</evidence>
<dbReference type="InterPro" id="IPR019489">
    <property type="entry name" value="Clp_ATPase_C"/>
</dbReference>
<dbReference type="InterPro" id="IPR001270">
    <property type="entry name" value="ClpA/B"/>
</dbReference>
<reference evidence="12 13" key="1">
    <citation type="submission" date="2022-09" db="EMBL/GenBank/DDBJ databases">
        <authorList>
            <person name="Han X.L."/>
            <person name="Wang Q."/>
            <person name="Lu T."/>
        </authorList>
    </citation>
    <scope>NUCLEOTIDE SEQUENCE [LARGE SCALE GENOMIC DNA]</scope>
    <source>
        <strain evidence="12 13">WQ 127069</strain>
    </source>
</reference>
<dbReference type="Proteomes" id="UP001652445">
    <property type="component" value="Unassembled WGS sequence"/>
</dbReference>
<gene>
    <name evidence="10 12" type="primary">clpB</name>
    <name evidence="12" type="ORF">OB236_01975</name>
</gene>
<dbReference type="SUPFAM" id="SSF81923">
    <property type="entry name" value="Double Clp-N motif"/>
    <property type="match status" value="1"/>
</dbReference>
<feature type="domain" description="Clp R" evidence="11">
    <location>
        <begin position="3"/>
        <end position="149"/>
    </location>
</feature>
<keyword evidence="5 10" id="KW-0175">Coiled coil</keyword>
<dbReference type="SUPFAM" id="SSF52540">
    <property type="entry name" value="P-loop containing nucleoside triphosphate hydrolases"/>
    <property type="match status" value="2"/>
</dbReference>
<dbReference type="PRINTS" id="PR00300">
    <property type="entry name" value="CLPPROTEASEA"/>
</dbReference>
<dbReference type="PROSITE" id="PS00870">
    <property type="entry name" value="CLPAB_1"/>
    <property type="match status" value="1"/>
</dbReference>
<dbReference type="NCBIfam" id="TIGR03346">
    <property type="entry name" value="chaperone_ClpB"/>
    <property type="match status" value="1"/>
</dbReference>
<dbReference type="InterPro" id="IPR050130">
    <property type="entry name" value="ClpA_ClpB"/>
</dbReference>
<keyword evidence="3 9" id="KW-0547">Nucleotide-binding</keyword>
<protein>
    <recommendedName>
        <fullName evidence="10">Chaperone protein ClpB</fullName>
    </recommendedName>
</protein>
<dbReference type="Gene3D" id="1.10.8.60">
    <property type="match status" value="1"/>
</dbReference>
<feature type="coiled-coil region" evidence="10">
    <location>
        <begin position="415"/>
        <end position="529"/>
    </location>
</feature>
<dbReference type="PANTHER" id="PTHR11638">
    <property type="entry name" value="ATP-DEPENDENT CLP PROTEASE"/>
    <property type="match status" value="1"/>
</dbReference>
<dbReference type="Pfam" id="PF17871">
    <property type="entry name" value="AAA_lid_9"/>
    <property type="match status" value="1"/>
</dbReference>
<accession>A0ABT2U8I0</accession>
<keyword evidence="10" id="KW-0346">Stress response</keyword>
<dbReference type="InterPro" id="IPR036628">
    <property type="entry name" value="Clp_N_dom_sf"/>
</dbReference>
<comment type="similarity">
    <text evidence="1 9">Belongs to the ClpA/ClpB family.</text>
</comment>
<evidence type="ECO:0000256" key="5">
    <source>
        <dbReference type="ARBA" id="ARBA00023054"/>
    </source>
</evidence>
<dbReference type="InterPro" id="IPR028299">
    <property type="entry name" value="ClpA/B_CS2"/>
</dbReference>
<dbReference type="PROSITE" id="PS00871">
    <property type="entry name" value="CLPAB_2"/>
    <property type="match status" value="1"/>
</dbReference>
<comment type="subunit">
    <text evidence="10">Homohexamer; The oligomerization is ATP-dependent.</text>
</comment>
<keyword evidence="2 8" id="KW-0677">Repeat</keyword>
<evidence type="ECO:0000259" key="11">
    <source>
        <dbReference type="PROSITE" id="PS51903"/>
    </source>
</evidence>
<dbReference type="Gene3D" id="3.40.50.300">
    <property type="entry name" value="P-loop containing nucleotide triphosphate hydrolases"/>
    <property type="match status" value="3"/>
</dbReference>
<dbReference type="PANTHER" id="PTHR11638:SF18">
    <property type="entry name" value="HEAT SHOCK PROTEIN 104"/>
    <property type="match status" value="1"/>
</dbReference>
<keyword evidence="4 9" id="KW-0067">ATP-binding</keyword>
<sequence>MDFNRFTQKAQEAIIAAQQTAISRKHQEIGLTHLLWALLDQQEGLAPRLLQKLNVPIEAFRSRLEEQLGRKPRVSGPGADTIRNYLSPAFDRIIQDAEKEANLLNDDYLSIEHLLLALLEDKQEAGGLFRSFGVTRETLLKALSEVRGHQRVTSQEPEATYEALSKYGRDLVAEVRTGKVDPVIGRDAEIRRVIRILSRKTKNNPVLIGEPGVGKTAIVEGLAQRIVKRDVPDGLLDKTIFSLDMSSLVAGAKYRGEFEERLKAVLHEVKESQGRILLFIDELHTIVGAGKTEGAMDAGNMLKPMLARGELHCIGATTLDEYRQYIEKDPALERRFQQVLVSEPDVEDTISILRGLKDRFELYHGVKIHDNALVAAGVLSNRYISDRFLPDKAIDLIDEACAMIRTEIDSMPTELDEVTRRMMQLEIEEAALRKETDAASQDRLKVLQKELADLKDRHNTLKAKWENEKETIQGIQRLRKELEQLRMQLQEAEDRYDLEKSAELSYGRIPELEKRVKQAEEEARVNTDHRLLREEVTEEEIAGIVALWTGIPVSRLVEGEREKLLRLEELLHKRVVGQDEAVNLVSDAVLRARAGLKDPNRPIGSFLFLGPTGVGKTELAKALAEALFDNEDRIIRIDMSEYMEKHSVSRLIGAPPGYIGYEEGGQLTEAVRRQPYSVLLFDEVEKAHPEVFNSLLQLLDDGRLTDSQGRVVDFKNTIVILTSNIGSAYLLDGADDNGNIAKQAEEAVFRELRQHFRPEFLNRIDDVVLFKPLSLHDVEQIVSKLVHGLEQRLSERRIELRLTDEARFHIAVEGYDPMYGARPLKRYIQRFLETKLAREIVAGSILDGSRIAIGVSEGQLAIIHEEKVAYPNDSEAAAANKDDPTASVK</sequence>
<comment type="subunit">
    <text evidence="7">Homohexamer. The oligomerization is ATP-dependent.</text>
</comment>
<keyword evidence="10" id="KW-0963">Cytoplasm</keyword>
<evidence type="ECO:0000256" key="8">
    <source>
        <dbReference type="PROSITE-ProRule" id="PRU01251"/>
    </source>
</evidence>
<dbReference type="SMART" id="SM01086">
    <property type="entry name" value="ClpB_D2-small"/>
    <property type="match status" value="1"/>
</dbReference>
<proteinExistence type="inferred from homology"/>